<reference evidence="2" key="1">
    <citation type="submission" date="2019-02" db="EMBL/GenBank/DDBJ databases">
        <authorList>
            <person name="Gruber-Vodicka R. H."/>
            <person name="Seah K. B. B."/>
        </authorList>
    </citation>
    <scope>NUCLEOTIDE SEQUENCE</scope>
    <source>
        <strain evidence="2">BECK_DK161</strain>
    </source>
</reference>
<dbReference type="SUPFAM" id="SSF53756">
    <property type="entry name" value="UDP-Glycosyltransferase/glycogen phosphorylase"/>
    <property type="match status" value="1"/>
</dbReference>
<name>A0A450SQC6_9GAMM</name>
<feature type="domain" description="Glycosyl transferase family 1" evidence="1">
    <location>
        <begin position="160"/>
        <end position="358"/>
    </location>
</feature>
<dbReference type="PANTHER" id="PTHR45947">
    <property type="entry name" value="SULFOQUINOVOSYL TRANSFERASE SQD2"/>
    <property type="match status" value="1"/>
</dbReference>
<dbReference type="InterPro" id="IPR050194">
    <property type="entry name" value="Glycosyltransferase_grp1"/>
</dbReference>
<dbReference type="Gene3D" id="3.40.50.2000">
    <property type="entry name" value="Glycogen Phosphorylase B"/>
    <property type="match status" value="1"/>
</dbReference>
<dbReference type="AlphaFoldDB" id="A0A450SQC6"/>
<accession>A0A450SQC6</accession>
<dbReference type="GO" id="GO:0016757">
    <property type="term" value="F:glycosyltransferase activity"/>
    <property type="evidence" value="ECO:0007669"/>
    <property type="project" value="InterPro"/>
</dbReference>
<gene>
    <name evidence="2" type="ORF">BECKDK2373C_GA0170839_105218</name>
</gene>
<dbReference type="InterPro" id="IPR001296">
    <property type="entry name" value="Glyco_trans_1"/>
</dbReference>
<keyword evidence="2" id="KW-0808">Transferase</keyword>
<evidence type="ECO:0000313" key="2">
    <source>
        <dbReference type="EMBL" id="VFJ56125.1"/>
    </source>
</evidence>
<protein>
    <submittedName>
        <fullName evidence="2">Glycosyl transferases group 1</fullName>
    </submittedName>
</protein>
<dbReference type="CDD" id="cd03801">
    <property type="entry name" value="GT4_PimA-like"/>
    <property type="match status" value="1"/>
</dbReference>
<evidence type="ECO:0000259" key="1">
    <source>
        <dbReference type="Pfam" id="PF00534"/>
    </source>
</evidence>
<proteinExistence type="predicted"/>
<sequence length="534" mass="59699">MAENQLDATGDDKIVVGIILDRRGDPPFVSVKKLWNGVVALLSDCFTVRVYSVDRFDINCDNDAFRAFAKGINVLVLLSPYYSLDRNIARVPAVILSLGSLHKGGYWLSKNRASIRHGDMLVLNSRSCQHILDTTVPSYPLSTALIPLGIDTGVFRPRTDKKAIRARHNIPEDAFVLVYSGRINIQKNAHLLLSVMDGLRESDDIPGGNAHLVLVGFFDDFYIPEFSEKTPPQSRAAFHRLLELLGVGDRVTVIPHQDDPDRLSEILACADLGITLGTQIGENFGYTLVEMQSCGLPVVCSAWAGFQDTVRHGVTGFQVNTALTDYGVRVNYEQAAAYVKLLMEDRARLATMAEAARDHAREYDTSAFGRRLHRAVDASAARALGNELSEADFSFSPTLARYHRLLDGYGESHHVSWEHLYPRRDLDSYRQIISCCVSYDASEVRWHSDDRIAKGFDWVMESADRIVYRDPRWTPALELEGIAFSPDELEVLWRVDQGMRRVGDLMAHLREDDISALLGKLADKGIILPATRTH</sequence>
<organism evidence="2">
    <name type="scientific">Candidatus Kentrum sp. DK</name>
    <dbReference type="NCBI Taxonomy" id="2126562"/>
    <lineage>
        <taxon>Bacteria</taxon>
        <taxon>Pseudomonadati</taxon>
        <taxon>Pseudomonadota</taxon>
        <taxon>Gammaproteobacteria</taxon>
        <taxon>Candidatus Kentrum</taxon>
    </lineage>
</organism>
<dbReference type="PANTHER" id="PTHR45947:SF3">
    <property type="entry name" value="SULFOQUINOVOSYL TRANSFERASE SQD2"/>
    <property type="match status" value="1"/>
</dbReference>
<dbReference type="Pfam" id="PF00534">
    <property type="entry name" value="Glycos_transf_1"/>
    <property type="match status" value="1"/>
</dbReference>
<dbReference type="EMBL" id="CAADEY010000052">
    <property type="protein sequence ID" value="VFJ56125.1"/>
    <property type="molecule type" value="Genomic_DNA"/>
</dbReference>